<proteinExistence type="predicted"/>
<accession>A0A8I1DFV9</accession>
<dbReference type="InterPro" id="IPR029044">
    <property type="entry name" value="Nucleotide-diphossugar_trans"/>
</dbReference>
<dbReference type="GO" id="GO:0004305">
    <property type="term" value="F:ethanolamine kinase activity"/>
    <property type="evidence" value="ECO:0007669"/>
    <property type="project" value="TreeGrafter"/>
</dbReference>
<dbReference type="GO" id="GO:0005737">
    <property type="term" value="C:cytoplasm"/>
    <property type="evidence" value="ECO:0007669"/>
    <property type="project" value="TreeGrafter"/>
</dbReference>
<feature type="domain" description="MobA-like NTP transferase" evidence="1">
    <location>
        <begin position="92"/>
        <end position="216"/>
    </location>
</feature>
<keyword evidence="2" id="KW-0808">Transferase</keyword>
<dbReference type="Pfam" id="PF01633">
    <property type="entry name" value="Choline_kinase"/>
    <property type="match status" value="1"/>
</dbReference>
<comment type="caution">
    <text evidence="2">The sequence shown here is derived from an EMBL/GenBank/DDBJ whole genome shotgun (WGS) entry which is preliminary data.</text>
</comment>
<dbReference type="SUPFAM" id="SSF53448">
    <property type="entry name" value="Nucleotide-diphospho-sugar transferases"/>
    <property type="match status" value="1"/>
</dbReference>
<dbReference type="RefSeq" id="WP_181731523.1">
    <property type="nucleotide sequence ID" value="NZ_JACEIR010000002.1"/>
</dbReference>
<dbReference type="PANTHER" id="PTHR22603:SF66">
    <property type="entry name" value="ETHANOLAMINE KINASE"/>
    <property type="match status" value="1"/>
</dbReference>
<evidence type="ECO:0000259" key="1">
    <source>
        <dbReference type="Pfam" id="PF12804"/>
    </source>
</evidence>
<dbReference type="Proteomes" id="UP000633619">
    <property type="component" value="Unassembled WGS sequence"/>
</dbReference>
<dbReference type="SUPFAM" id="SSF56112">
    <property type="entry name" value="Protein kinase-like (PK-like)"/>
    <property type="match status" value="1"/>
</dbReference>
<dbReference type="InterPro" id="IPR011009">
    <property type="entry name" value="Kinase-like_dom_sf"/>
</dbReference>
<dbReference type="EMBL" id="JAECVW010000003">
    <property type="protein sequence ID" value="MBH8595231.1"/>
    <property type="molecule type" value="Genomic_DNA"/>
</dbReference>
<dbReference type="Gene3D" id="1.10.10.10">
    <property type="entry name" value="Winged helix-like DNA-binding domain superfamily/Winged helix DNA-binding domain"/>
    <property type="match status" value="1"/>
</dbReference>
<dbReference type="SUPFAM" id="SSF46785">
    <property type="entry name" value="Winged helix' DNA-binding domain"/>
    <property type="match status" value="1"/>
</dbReference>
<gene>
    <name evidence="2" type="ORF">I8U20_07795</name>
</gene>
<dbReference type="Gene3D" id="3.30.200.20">
    <property type="entry name" value="Phosphorylase Kinase, domain 1"/>
    <property type="match status" value="1"/>
</dbReference>
<dbReference type="InterPro" id="IPR036388">
    <property type="entry name" value="WH-like_DNA-bd_sf"/>
</dbReference>
<protein>
    <submittedName>
        <fullName evidence="2">Phosphotransferase</fullName>
    </submittedName>
</protein>
<dbReference type="Gene3D" id="3.90.1200.10">
    <property type="match status" value="1"/>
</dbReference>
<dbReference type="AlphaFoldDB" id="A0A8I1DFV9"/>
<reference evidence="2 3" key="1">
    <citation type="submission" date="2020-12" db="EMBL/GenBank/DDBJ databases">
        <title>WGS of Thermoactinomyces spp.</title>
        <authorList>
            <person name="Cheng K."/>
        </authorList>
    </citation>
    <scope>NUCLEOTIDE SEQUENCE [LARGE SCALE GENOMIC DNA]</scope>
    <source>
        <strain evidence="3">CICC 10671\DSM 43846</strain>
    </source>
</reference>
<dbReference type="Gene3D" id="3.90.550.10">
    <property type="entry name" value="Spore Coat Polysaccharide Biosynthesis Protein SpsA, Chain A"/>
    <property type="match status" value="1"/>
</dbReference>
<organism evidence="2 3">
    <name type="scientific">Thermoactinomyces intermedius</name>
    <dbReference type="NCBI Taxonomy" id="2024"/>
    <lineage>
        <taxon>Bacteria</taxon>
        <taxon>Bacillati</taxon>
        <taxon>Bacillota</taxon>
        <taxon>Bacilli</taxon>
        <taxon>Bacillales</taxon>
        <taxon>Thermoactinomycetaceae</taxon>
        <taxon>Thermoactinomyces</taxon>
    </lineage>
</organism>
<keyword evidence="3" id="KW-1185">Reference proteome</keyword>
<dbReference type="InterPro" id="IPR036390">
    <property type="entry name" value="WH_DNA-bd_sf"/>
</dbReference>
<dbReference type="GO" id="GO:0016779">
    <property type="term" value="F:nucleotidyltransferase activity"/>
    <property type="evidence" value="ECO:0007669"/>
    <property type="project" value="UniProtKB-ARBA"/>
</dbReference>
<dbReference type="PANTHER" id="PTHR22603">
    <property type="entry name" value="CHOLINE/ETHANOALAMINE KINASE"/>
    <property type="match status" value="1"/>
</dbReference>
<dbReference type="InterPro" id="IPR025877">
    <property type="entry name" value="MobA-like_NTP_Trfase"/>
</dbReference>
<evidence type="ECO:0000313" key="2">
    <source>
        <dbReference type="EMBL" id="MBH8595231.1"/>
    </source>
</evidence>
<name>A0A8I1DFV9_THEIN</name>
<sequence length="621" mass="71714">MEDQLKVLETINKHVQVNQKSIGQLCHFSAGKVNYLIRDLMEKGLIDTRKHGRSTQYYLTKEGIRLLKNRYASYQNKKVDLHGGKTTKVKEAVILAAGENDEFNLPVSLLPLNGTTLLQRNIDILRKHGIEKIIIVTGYQKEAFQSLTDQEGIVFVDNPRYQWTGSMSSLACAKYAVSGDFIVLDHDILAEEQAFKQLIHNEQRDCMLIATESGQGNEAYVELRNQSIFKISKDLHQLNRIDGEMVGINKISYDVYQLMLEEYKNNQNPYLDYEYLLLDVSRQYKIGYLKINDLIWSDIDTKEHYIRILNLVHPRLKRKEETYFIHQLKDTVSSAIGIPEDDITGAVPLGGMTNKNYKISVAGGKEYVLRIPGAGTDQMIDRHLEKENAMLAGELGINAKTLYFDEKNGVKISEMIPDAETLTPKMARREENMRLVANLLKKLHTSKAPMKNKFDIGQVKTKYERLVDEVNGGYFYPNFRKLKEEVLKIKLMFDAMRVPLVPCHNDTLPDNFIKSGDNRLYLIDWEYAGLNDPVWDLAAYSLESSLTRREEDLFLSYYFSGEITEKIRMRMLMHKIFQDYIWSLWTIYKEAKGDNFGDYGIMRYNRAIANIEFFLSKKVSA</sequence>
<dbReference type="CDD" id="cd02523">
    <property type="entry name" value="PC_cytidylyltransferase"/>
    <property type="match status" value="1"/>
</dbReference>
<dbReference type="Pfam" id="PF12804">
    <property type="entry name" value="NTP_transf_3"/>
    <property type="match status" value="1"/>
</dbReference>
<dbReference type="CDD" id="cd05151">
    <property type="entry name" value="ChoK-like"/>
    <property type="match status" value="1"/>
</dbReference>
<dbReference type="GO" id="GO:0006646">
    <property type="term" value="P:phosphatidylethanolamine biosynthetic process"/>
    <property type="evidence" value="ECO:0007669"/>
    <property type="project" value="TreeGrafter"/>
</dbReference>
<evidence type="ECO:0000313" key="3">
    <source>
        <dbReference type="Proteomes" id="UP000633619"/>
    </source>
</evidence>